<evidence type="ECO:0000313" key="2">
    <source>
        <dbReference type="EMBL" id="EEF22797.1"/>
    </source>
</evidence>
<sequence>MNPFQRCGEIFDHQALTLGFQNQICIGLVRHVQFRAQFRLAALDLCSDEVQQPALQRLRKGNGGFSRADLRVLPCLEKLEHGGHRSGAQSLADRASRRAATGLANFLRSPADLILRNARAEEEYEEAMHNAALEEAANRIANGEDVSRVTAVEQAKQRQALRAEHDSDPGISIKNGRGDTVDYTISELADPPASSHEAKKHAI</sequence>
<dbReference type="AlphaFoldDB" id="B9TMW7"/>
<dbReference type="EMBL" id="EQ990422">
    <property type="protein sequence ID" value="EEF22797.1"/>
    <property type="molecule type" value="Genomic_DNA"/>
</dbReference>
<feature type="region of interest" description="Disordered" evidence="1">
    <location>
        <begin position="159"/>
        <end position="178"/>
    </location>
</feature>
<proteinExistence type="predicted"/>
<evidence type="ECO:0000313" key="3">
    <source>
        <dbReference type="Proteomes" id="UP000008311"/>
    </source>
</evidence>
<dbReference type="Proteomes" id="UP000008311">
    <property type="component" value="Unassembled WGS sequence"/>
</dbReference>
<name>B9TMW7_RICCO</name>
<dbReference type="InParanoid" id="B9TMW7"/>
<evidence type="ECO:0000256" key="1">
    <source>
        <dbReference type="SAM" id="MobiDB-lite"/>
    </source>
</evidence>
<protein>
    <submittedName>
        <fullName evidence="2">Uncharacterized protein</fullName>
    </submittedName>
</protein>
<keyword evidence="3" id="KW-1185">Reference proteome</keyword>
<reference evidence="3" key="1">
    <citation type="journal article" date="2010" name="Nat. Biotechnol.">
        <title>Draft genome sequence of the oilseed species Ricinus communis.</title>
        <authorList>
            <person name="Chan A.P."/>
            <person name="Crabtree J."/>
            <person name="Zhao Q."/>
            <person name="Lorenzi H."/>
            <person name="Orvis J."/>
            <person name="Puiu D."/>
            <person name="Melake-Berhan A."/>
            <person name="Jones K.M."/>
            <person name="Redman J."/>
            <person name="Chen G."/>
            <person name="Cahoon E.B."/>
            <person name="Gedil M."/>
            <person name="Stanke M."/>
            <person name="Haas B.J."/>
            <person name="Wortman J.R."/>
            <person name="Fraser-Liggett C.M."/>
            <person name="Ravel J."/>
            <person name="Rabinowicz P.D."/>
        </authorList>
    </citation>
    <scope>NUCLEOTIDE SEQUENCE [LARGE SCALE GENOMIC DNA]</scope>
    <source>
        <strain evidence="3">cv. Hale</strain>
    </source>
</reference>
<gene>
    <name evidence="2" type="ORF">RCOM_1978230</name>
</gene>
<organism evidence="2 3">
    <name type="scientific">Ricinus communis</name>
    <name type="common">Castor bean</name>
    <dbReference type="NCBI Taxonomy" id="3988"/>
    <lineage>
        <taxon>Eukaryota</taxon>
        <taxon>Viridiplantae</taxon>
        <taxon>Streptophyta</taxon>
        <taxon>Embryophyta</taxon>
        <taxon>Tracheophyta</taxon>
        <taxon>Spermatophyta</taxon>
        <taxon>Magnoliopsida</taxon>
        <taxon>eudicotyledons</taxon>
        <taxon>Gunneridae</taxon>
        <taxon>Pentapetalae</taxon>
        <taxon>rosids</taxon>
        <taxon>fabids</taxon>
        <taxon>Malpighiales</taxon>
        <taxon>Euphorbiaceae</taxon>
        <taxon>Acalyphoideae</taxon>
        <taxon>Acalypheae</taxon>
        <taxon>Ricinus</taxon>
    </lineage>
</organism>
<accession>B9TMW7</accession>